<protein>
    <submittedName>
        <fullName evidence="2">DUF2213 domain-containing protein</fullName>
    </submittedName>
</protein>
<dbReference type="OrthoDB" id="7549700at2"/>
<proteinExistence type="predicted"/>
<name>A0A4R4DW85_9PROT</name>
<feature type="region of interest" description="Disordered" evidence="1">
    <location>
        <begin position="1"/>
        <end position="46"/>
    </location>
</feature>
<evidence type="ECO:0000256" key="1">
    <source>
        <dbReference type="SAM" id="MobiDB-lite"/>
    </source>
</evidence>
<dbReference type="InterPro" id="IPR016913">
    <property type="entry name" value="UCP029215"/>
</dbReference>
<dbReference type="Pfam" id="PF09979">
    <property type="entry name" value="DUF2213"/>
    <property type="match status" value="1"/>
</dbReference>
<evidence type="ECO:0000313" key="2">
    <source>
        <dbReference type="EMBL" id="TCZ65556.1"/>
    </source>
</evidence>
<sequence length="402" mass="43392">MPPTSRPLPGAWPGRSRRRRPPWQRRGTRYGRRSRSTASACGSKRRGRLIGPRCCTLLDGGRPLRRWRLRRRPAIRPSRRFGRSGSAATPSLTSRGERATGPRQSGRLRGPVGRPARAMSGCSGAGPRRRRRSPVLLHDRASLPSGMRLTGQGFAVGTALACRTGVMVYGSDELGLPGPRREIRLYRPRETVMSKASMASLAHKPVVSDHPPEGSINASNYRQRACGWVGGDVAVEGEHLRIPLCIADAATVREIIGGKREVSCGYRATVSYTPGVTPKGEAYDGVVTAITYDHVAIVHRGRAGSARLGDARQSLGEKAMSDTTIRIGDADIPADPRIVAEIERLRQAAAARSSLSVADQLRADARDALLADQAARRDPSTARGAYIAHLETAYRGVEAGNV</sequence>
<evidence type="ECO:0000313" key="3">
    <source>
        <dbReference type="Proteomes" id="UP000295023"/>
    </source>
</evidence>
<feature type="region of interest" description="Disordered" evidence="1">
    <location>
        <begin position="69"/>
        <end position="137"/>
    </location>
</feature>
<gene>
    <name evidence="2" type="ORF">EXY23_05145</name>
</gene>
<organism evidence="2 3">
    <name type="scientific">Roseicella aquatilis</name>
    <dbReference type="NCBI Taxonomy" id="2527868"/>
    <lineage>
        <taxon>Bacteria</taxon>
        <taxon>Pseudomonadati</taxon>
        <taxon>Pseudomonadota</taxon>
        <taxon>Alphaproteobacteria</taxon>
        <taxon>Acetobacterales</taxon>
        <taxon>Roseomonadaceae</taxon>
        <taxon>Roseicella</taxon>
    </lineage>
</organism>
<keyword evidence="3" id="KW-1185">Reference proteome</keyword>
<comment type="caution">
    <text evidence="2">The sequence shown here is derived from an EMBL/GenBank/DDBJ whole genome shotgun (WGS) entry which is preliminary data.</text>
</comment>
<feature type="compositionally biased region" description="Basic residues" evidence="1">
    <location>
        <begin position="69"/>
        <end position="82"/>
    </location>
</feature>
<dbReference type="Proteomes" id="UP000295023">
    <property type="component" value="Unassembled WGS sequence"/>
</dbReference>
<reference evidence="2 3" key="1">
    <citation type="submission" date="2019-03" db="EMBL/GenBank/DDBJ databases">
        <title>Paracraurococcus aquatilis NE82 genome sequence.</title>
        <authorList>
            <person name="Zhao Y."/>
            <person name="Du Z."/>
        </authorList>
    </citation>
    <scope>NUCLEOTIDE SEQUENCE [LARGE SCALE GENOMIC DNA]</scope>
    <source>
        <strain evidence="2 3">NE82</strain>
    </source>
</reference>
<accession>A0A4R4DW85</accession>
<dbReference type="EMBL" id="SKBM01000003">
    <property type="protein sequence ID" value="TCZ65556.1"/>
    <property type="molecule type" value="Genomic_DNA"/>
</dbReference>
<dbReference type="AlphaFoldDB" id="A0A4R4DW85"/>
<feature type="compositionally biased region" description="Basic residues" evidence="1">
    <location>
        <begin position="15"/>
        <end position="35"/>
    </location>
</feature>